<evidence type="ECO:0000256" key="4">
    <source>
        <dbReference type="ARBA" id="ARBA00022967"/>
    </source>
</evidence>
<feature type="transmembrane region" description="Helical" evidence="8">
    <location>
        <begin position="177"/>
        <end position="198"/>
    </location>
</feature>
<sequence>MTQYFNKILGTLLLFSSLQTISKVVELWICASHVFVHFGLHHYTKSFFSTRYKQPLGLMIVGSLDVVAGEPLLLLPRRFKQNQAYIIIGIIVGDSNDGYASMITYMLFYIAMNLGSFARIVLFGLHTGTDNIRDYARLYTKDPFWLSLQPCLLSLGGLPPLAGFFRKLHLLWCGWQAGLYFLVSIGLLMSILSIYYYLKIIKLLMTGRNQEITLTREGICSITSIQPSNVILAVFCFNFKVVLPLIPQRLVAVKREKH</sequence>
<dbReference type="EMBL" id="LR743603">
    <property type="protein sequence ID" value="CAA2633275.1"/>
    <property type="molecule type" value="Genomic_DNA"/>
</dbReference>
<dbReference type="GO" id="GO:0009536">
    <property type="term" value="C:plastid"/>
    <property type="evidence" value="ECO:0007669"/>
    <property type="project" value="UniProtKB-ARBA"/>
</dbReference>
<accession>A0A7I8JQF0</accession>
<dbReference type="EMBL" id="CACRZD030000016">
    <property type="protein sequence ID" value="CAA6672394.1"/>
    <property type="molecule type" value="Genomic_DNA"/>
</dbReference>
<dbReference type="Proteomes" id="UP001189122">
    <property type="component" value="Unassembled WGS sequence"/>
</dbReference>
<reference evidence="11 12" key="1">
    <citation type="submission" date="2019-12" db="EMBL/GenBank/DDBJ databases">
        <authorList>
            <person name="Scholz U."/>
            <person name="Mascher M."/>
            <person name="Fiebig A."/>
        </authorList>
    </citation>
    <scope>NUCLEOTIDE SEQUENCE</scope>
</reference>
<evidence type="ECO:0000256" key="8">
    <source>
        <dbReference type="SAM" id="Phobius"/>
    </source>
</evidence>
<evidence type="ECO:0000256" key="2">
    <source>
        <dbReference type="ARBA" id="ARBA00022448"/>
    </source>
</evidence>
<dbReference type="AlphaFoldDB" id="A0A7I8JQF0"/>
<evidence type="ECO:0000256" key="1">
    <source>
        <dbReference type="ARBA" id="ARBA00004141"/>
    </source>
</evidence>
<feature type="chain" id="PRO_5029695250" description="NADH:quinone oxidoreductase/Mrp antiporter transmembrane domain-containing protein" evidence="9">
    <location>
        <begin position="23"/>
        <end position="258"/>
    </location>
</feature>
<keyword evidence="2" id="KW-0813">Transport</keyword>
<evidence type="ECO:0000256" key="3">
    <source>
        <dbReference type="ARBA" id="ARBA00022692"/>
    </source>
</evidence>
<feature type="signal peptide" evidence="9">
    <location>
        <begin position="1"/>
        <end position="22"/>
    </location>
</feature>
<keyword evidence="4" id="KW-1278">Translocase</keyword>
<evidence type="ECO:0000256" key="6">
    <source>
        <dbReference type="ARBA" id="ARBA00023027"/>
    </source>
</evidence>
<protein>
    <recommendedName>
        <fullName evidence="10">NADH:quinone oxidoreductase/Mrp antiporter transmembrane domain-containing protein</fullName>
    </recommendedName>
</protein>
<dbReference type="PANTHER" id="PTHR22773">
    <property type="entry name" value="NADH DEHYDROGENASE"/>
    <property type="match status" value="1"/>
</dbReference>
<keyword evidence="6" id="KW-0520">NAD</keyword>
<keyword evidence="9" id="KW-0732">Signal</keyword>
<evidence type="ECO:0000256" key="7">
    <source>
        <dbReference type="ARBA" id="ARBA00023136"/>
    </source>
</evidence>
<dbReference type="InterPro" id="IPR001750">
    <property type="entry name" value="ND/Mrp_TM"/>
</dbReference>
<evidence type="ECO:0000259" key="10">
    <source>
        <dbReference type="Pfam" id="PF00361"/>
    </source>
</evidence>
<dbReference type="GO" id="GO:0016020">
    <property type="term" value="C:membrane"/>
    <property type="evidence" value="ECO:0007669"/>
    <property type="project" value="UniProtKB-SubCell"/>
</dbReference>
<keyword evidence="12" id="KW-1185">Reference proteome</keyword>
<keyword evidence="7 8" id="KW-0472">Membrane</keyword>
<name>A0A7I8JQF0_SPIIN</name>
<feature type="domain" description="NADH:quinone oxidoreductase/Mrp antiporter transmembrane" evidence="10">
    <location>
        <begin position="84"/>
        <end position="192"/>
    </location>
</feature>
<proteinExistence type="predicted"/>
<gene>
    <name evidence="11" type="ORF">SI7747_16018805</name>
</gene>
<keyword evidence="3 8" id="KW-0812">Transmembrane</keyword>
<feature type="transmembrane region" description="Helical" evidence="8">
    <location>
        <begin position="102"/>
        <end position="123"/>
    </location>
</feature>
<organism evidence="11">
    <name type="scientific">Spirodela intermedia</name>
    <name type="common">Intermediate duckweed</name>
    <dbReference type="NCBI Taxonomy" id="51605"/>
    <lineage>
        <taxon>Eukaryota</taxon>
        <taxon>Viridiplantae</taxon>
        <taxon>Streptophyta</taxon>
        <taxon>Embryophyta</taxon>
        <taxon>Tracheophyta</taxon>
        <taxon>Spermatophyta</taxon>
        <taxon>Magnoliopsida</taxon>
        <taxon>Liliopsida</taxon>
        <taxon>Araceae</taxon>
        <taxon>Lemnoideae</taxon>
        <taxon>Spirodela</taxon>
    </lineage>
</organism>
<evidence type="ECO:0000313" key="12">
    <source>
        <dbReference type="Proteomes" id="UP001189122"/>
    </source>
</evidence>
<feature type="transmembrane region" description="Helical" evidence="8">
    <location>
        <begin position="144"/>
        <end position="165"/>
    </location>
</feature>
<comment type="subcellular location">
    <subcellularLocation>
        <location evidence="1">Membrane</location>
        <topology evidence="1">Multi-pass membrane protein</topology>
    </subcellularLocation>
</comment>
<evidence type="ECO:0000256" key="9">
    <source>
        <dbReference type="SAM" id="SignalP"/>
    </source>
</evidence>
<evidence type="ECO:0000256" key="5">
    <source>
        <dbReference type="ARBA" id="ARBA00022989"/>
    </source>
</evidence>
<evidence type="ECO:0000313" key="11">
    <source>
        <dbReference type="EMBL" id="CAA2633275.1"/>
    </source>
</evidence>
<dbReference type="Pfam" id="PF00361">
    <property type="entry name" value="Proton_antipo_M"/>
    <property type="match status" value="1"/>
</dbReference>
<keyword evidence="5 8" id="KW-1133">Transmembrane helix</keyword>